<dbReference type="NCBIfam" id="NF006830">
    <property type="entry name" value="PRK09355.1"/>
    <property type="match status" value="1"/>
</dbReference>
<sequence length="284" mass="30131">MTFPHTYKQERGKSLSKESFMCYLTQIRQQNPLIHNITNIVAANFSANGLLALGASPLMSANIEEMEEVPQISNGLVINIGTLIGKELEAMLLAGKTANQIGIPVLLDPVGVGATNYRKRVVQRLLSEVQFAAIRGNAGELATIAGIEWQAKGVDAGNGHGNPIEIAKIVANTYRTIAVISGETDVISDGTRTALLTNGTPMLPKITASGCLLSAVCTAFLSVAEPTSYFDALCEACSTYAIAGELAAEKLQPSQLGQFQTSLLDELGVMSPQAVKLREKIANV</sequence>
<feature type="binding site" evidence="11">
    <location>
        <position position="181"/>
    </location>
    <ligand>
        <name>ATP</name>
        <dbReference type="ChEBI" id="CHEBI:30616"/>
    </ligand>
</feature>
<keyword evidence="4 11" id="KW-0808">Transferase</keyword>
<evidence type="ECO:0000313" key="12">
    <source>
        <dbReference type="EMBL" id="OAQ15154.1"/>
    </source>
</evidence>
<dbReference type="GO" id="GO:0000287">
    <property type="term" value="F:magnesium ion binding"/>
    <property type="evidence" value="ECO:0007669"/>
    <property type="project" value="UniProtKB-UniRule"/>
</dbReference>
<dbReference type="GO" id="GO:0004417">
    <property type="term" value="F:hydroxyethylthiazole kinase activity"/>
    <property type="evidence" value="ECO:0007669"/>
    <property type="project" value="UniProtKB-UniRule"/>
</dbReference>
<evidence type="ECO:0000313" key="13">
    <source>
        <dbReference type="Proteomes" id="UP000078358"/>
    </source>
</evidence>
<comment type="function">
    <text evidence="11">Catalyzes the phosphorylation of the hydroxyl group of 4-methyl-5-beta-hydroxyethylthiazole (THZ).</text>
</comment>
<protein>
    <recommendedName>
        <fullName evidence="11">Hydroxyethylthiazole kinase</fullName>
        <ecNumber evidence="11">2.7.1.50</ecNumber>
    </recommendedName>
    <alternativeName>
        <fullName evidence="11">4-methyl-5-beta-hydroxyethylthiazole kinase</fullName>
        <shortName evidence="11">TH kinase</shortName>
        <shortName evidence="11">Thz kinase</shortName>
    </alternativeName>
</protein>
<dbReference type="EMBL" id="JACI01000001">
    <property type="protein sequence ID" value="OAQ15154.1"/>
    <property type="molecule type" value="Genomic_DNA"/>
</dbReference>
<feature type="binding site" evidence="11">
    <location>
        <position position="208"/>
    </location>
    <ligand>
        <name>substrate</name>
    </ligand>
</feature>
<keyword evidence="10 11" id="KW-0784">Thiamine biosynthesis</keyword>
<feature type="binding site" evidence="11">
    <location>
        <position position="59"/>
    </location>
    <ligand>
        <name>substrate</name>
    </ligand>
</feature>
<organism evidence="12 13">
    <name type="scientific">Bibersteinia trehalosi Y31</name>
    <dbReference type="NCBI Taxonomy" id="1261658"/>
    <lineage>
        <taxon>Bacteria</taxon>
        <taxon>Pseudomonadati</taxon>
        <taxon>Pseudomonadota</taxon>
        <taxon>Gammaproteobacteria</taxon>
        <taxon>Pasteurellales</taxon>
        <taxon>Pasteurellaceae</taxon>
        <taxon>Bibersteinia</taxon>
    </lineage>
</organism>
<proteinExistence type="inferred from homology"/>
<gene>
    <name evidence="11" type="primary">thiM</name>
    <name evidence="12" type="ORF">F480_00995</name>
</gene>
<reference evidence="12 13" key="1">
    <citation type="submission" date="2014-01" db="EMBL/GenBank/DDBJ databases">
        <authorList>
            <person name="Zuccon D."/>
        </authorList>
    </citation>
    <scope>NUCLEOTIDE SEQUENCE [LARGE SCALE GENOMIC DNA]</scope>
    <source>
        <strain evidence="12 13">Y31</strain>
    </source>
</reference>
<dbReference type="AlphaFoldDB" id="A0A179CZ08"/>
<evidence type="ECO:0000256" key="4">
    <source>
        <dbReference type="ARBA" id="ARBA00022679"/>
    </source>
</evidence>
<comment type="caution">
    <text evidence="12">The sequence shown here is derived from an EMBL/GenBank/DDBJ whole genome shotgun (WGS) entry which is preliminary data.</text>
</comment>
<keyword evidence="8 11" id="KW-0067">ATP-binding</keyword>
<evidence type="ECO:0000256" key="2">
    <source>
        <dbReference type="ARBA" id="ARBA00001946"/>
    </source>
</evidence>
<dbReference type="HAMAP" id="MF_00228">
    <property type="entry name" value="Thz_kinase"/>
    <property type="match status" value="1"/>
</dbReference>
<dbReference type="UniPathway" id="UPA00060">
    <property type="reaction ID" value="UER00139"/>
</dbReference>
<dbReference type="Proteomes" id="UP000078358">
    <property type="component" value="Unassembled WGS sequence"/>
</dbReference>
<keyword evidence="5 11" id="KW-0479">Metal-binding</keyword>
<evidence type="ECO:0000256" key="5">
    <source>
        <dbReference type="ARBA" id="ARBA00022723"/>
    </source>
</evidence>
<comment type="similarity">
    <text evidence="11">Belongs to the Thz kinase family.</text>
</comment>
<dbReference type="Pfam" id="PF02110">
    <property type="entry name" value="HK"/>
    <property type="match status" value="1"/>
</dbReference>
<evidence type="ECO:0000256" key="7">
    <source>
        <dbReference type="ARBA" id="ARBA00022777"/>
    </source>
</evidence>
<keyword evidence="6 11" id="KW-0547">Nucleotide-binding</keyword>
<name>A0A179CZ08_BIBTR</name>
<dbReference type="InterPro" id="IPR000417">
    <property type="entry name" value="Hyethyz_kinase"/>
</dbReference>
<keyword evidence="9 11" id="KW-0460">Magnesium</keyword>
<evidence type="ECO:0000256" key="6">
    <source>
        <dbReference type="ARBA" id="ARBA00022741"/>
    </source>
</evidence>
<dbReference type="CDD" id="cd01170">
    <property type="entry name" value="THZ_kinase"/>
    <property type="match status" value="1"/>
</dbReference>
<comment type="cofactor">
    <cofactor evidence="2 11">
        <name>Mg(2+)</name>
        <dbReference type="ChEBI" id="CHEBI:18420"/>
    </cofactor>
</comment>
<comment type="catalytic activity">
    <reaction evidence="1 11">
        <text>5-(2-hydroxyethyl)-4-methylthiazole + ATP = 4-methyl-5-(2-phosphooxyethyl)-thiazole + ADP + H(+)</text>
        <dbReference type="Rhea" id="RHEA:24212"/>
        <dbReference type="ChEBI" id="CHEBI:15378"/>
        <dbReference type="ChEBI" id="CHEBI:17957"/>
        <dbReference type="ChEBI" id="CHEBI:30616"/>
        <dbReference type="ChEBI" id="CHEBI:58296"/>
        <dbReference type="ChEBI" id="CHEBI:456216"/>
        <dbReference type="EC" id="2.7.1.50"/>
    </reaction>
</comment>
<dbReference type="Gene3D" id="3.40.1190.20">
    <property type="match status" value="1"/>
</dbReference>
<evidence type="ECO:0000256" key="8">
    <source>
        <dbReference type="ARBA" id="ARBA00022840"/>
    </source>
</evidence>
<evidence type="ECO:0000256" key="10">
    <source>
        <dbReference type="ARBA" id="ARBA00022977"/>
    </source>
</evidence>
<dbReference type="PRINTS" id="PR01099">
    <property type="entry name" value="HYETHTZKNASE"/>
</dbReference>
<evidence type="ECO:0000256" key="11">
    <source>
        <dbReference type="HAMAP-Rule" id="MF_00228"/>
    </source>
</evidence>
<dbReference type="GO" id="GO:0005524">
    <property type="term" value="F:ATP binding"/>
    <property type="evidence" value="ECO:0007669"/>
    <property type="project" value="UniProtKB-UniRule"/>
</dbReference>
<feature type="binding site" evidence="11">
    <location>
        <position position="135"/>
    </location>
    <ligand>
        <name>ATP</name>
        <dbReference type="ChEBI" id="CHEBI:30616"/>
    </ligand>
</feature>
<dbReference type="GO" id="GO:0009229">
    <property type="term" value="P:thiamine diphosphate biosynthetic process"/>
    <property type="evidence" value="ECO:0007669"/>
    <property type="project" value="UniProtKB-UniRule"/>
</dbReference>
<comment type="pathway">
    <text evidence="3 11">Cofactor biosynthesis; thiamine diphosphate biosynthesis; 4-methyl-5-(2-phosphoethyl)-thiazole from 5-(2-hydroxyethyl)-4-methylthiazole: step 1/1.</text>
</comment>
<keyword evidence="7 11" id="KW-0418">Kinase</keyword>
<dbReference type="InterPro" id="IPR029056">
    <property type="entry name" value="Ribokinase-like"/>
</dbReference>
<dbReference type="EC" id="2.7.1.50" evidence="11"/>
<evidence type="ECO:0000256" key="3">
    <source>
        <dbReference type="ARBA" id="ARBA00004868"/>
    </source>
</evidence>
<dbReference type="PATRIC" id="fig|1261658.3.peg.203"/>
<dbReference type="NCBIfam" id="TIGR00694">
    <property type="entry name" value="thiM"/>
    <property type="match status" value="1"/>
</dbReference>
<evidence type="ECO:0000256" key="9">
    <source>
        <dbReference type="ARBA" id="ARBA00022842"/>
    </source>
</evidence>
<evidence type="ECO:0000256" key="1">
    <source>
        <dbReference type="ARBA" id="ARBA00001771"/>
    </source>
</evidence>
<dbReference type="GO" id="GO:0009228">
    <property type="term" value="P:thiamine biosynthetic process"/>
    <property type="evidence" value="ECO:0007669"/>
    <property type="project" value="UniProtKB-KW"/>
</dbReference>
<accession>A0A179CZ08</accession>
<dbReference type="SUPFAM" id="SSF53613">
    <property type="entry name" value="Ribokinase-like"/>
    <property type="match status" value="1"/>
</dbReference>
<dbReference type="PIRSF" id="PIRSF000513">
    <property type="entry name" value="Thz_kinase"/>
    <property type="match status" value="1"/>
</dbReference>